<dbReference type="Pfam" id="PF00857">
    <property type="entry name" value="Isochorismatase"/>
    <property type="match status" value="1"/>
</dbReference>
<dbReference type="RefSeq" id="WP_145855467.1">
    <property type="nucleotide sequence ID" value="NZ_RPFW01000004.1"/>
</dbReference>
<keyword evidence="4" id="KW-1185">Reference proteome</keyword>
<accession>A0A6P2BXZ7</accession>
<evidence type="ECO:0000313" key="3">
    <source>
        <dbReference type="EMBL" id="TVZ03065.1"/>
    </source>
</evidence>
<dbReference type="GO" id="GO:0016787">
    <property type="term" value="F:hydrolase activity"/>
    <property type="evidence" value="ECO:0007669"/>
    <property type="project" value="UniProtKB-KW"/>
</dbReference>
<dbReference type="InterPro" id="IPR036380">
    <property type="entry name" value="Isochorismatase-like_sf"/>
</dbReference>
<dbReference type="PANTHER" id="PTHR43540:SF6">
    <property type="entry name" value="ISOCHORISMATASE-LIKE DOMAIN-CONTAINING PROTEIN"/>
    <property type="match status" value="1"/>
</dbReference>
<dbReference type="OrthoDB" id="9814140at2"/>
<name>A0A6P2BXZ7_9ACTN</name>
<dbReference type="SUPFAM" id="SSF52499">
    <property type="entry name" value="Isochorismatase-like hydrolases"/>
    <property type="match status" value="1"/>
</dbReference>
<protein>
    <submittedName>
        <fullName evidence="3">Cysteine hydrolase</fullName>
    </submittedName>
</protein>
<sequence>MASDLYALLVVDMQNGFCHPDGSFERIGRGCEGAMDAVRNAAVAVGQARRAGVPVIFTRHVYRPGRPDEGAALIGNSPELAGVSGLAVGTWDAEVCDELGCAPDDLVVDKVRFDAFQWTSLEPLLRGLGVNALMICGVVTNICVETTARSAFMRDFAVTLLADCCAAKTRRLHELSIEVLSSYELAEIASVTDGFDAGNPAGTAGRLPSPVFASA</sequence>
<dbReference type="Proteomes" id="UP000460272">
    <property type="component" value="Unassembled WGS sequence"/>
</dbReference>
<reference evidence="3 4" key="1">
    <citation type="submission" date="2018-11" db="EMBL/GenBank/DDBJ databases">
        <title>Trebonia kvetii gen.nov., sp.nov., a novel acidophilic actinobacterium, and proposal of the new actinobacterial family Treboniaceae fam. nov.</title>
        <authorList>
            <person name="Rapoport D."/>
            <person name="Sagova-Mareckova M."/>
            <person name="Sedlacek I."/>
            <person name="Provaznik J."/>
            <person name="Kralova S."/>
            <person name="Pavlinic D."/>
            <person name="Benes V."/>
            <person name="Kopecky J."/>
        </authorList>
    </citation>
    <scope>NUCLEOTIDE SEQUENCE [LARGE SCALE GENOMIC DNA]</scope>
    <source>
        <strain evidence="3 4">15Tr583</strain>
    </source>
</reference>
<feature type="domain" description="Isochorismatase-like" evidence="2">
    <location>
        <begin position="7"/>
        <end position="189"/>
    </location>
</feature>
<comment type="caution">
    <text evidence="3">The sequence shown here is derived from an EMBL/GenBank/DDBJ whole genome shotgun (WGS) entry which is preliminary data.</text>
</comment>
<organism evidence="3 4">
    <name type="scientific">Trebonia kvetii</name>
    <dbReference type="NCBI Taxonomy" id="2480626"/>
    <lineage>
        <taxon>Bacteria</taxon>
        <taxon>Bacillati</taxon>
        <taxon>Actinomycetota</taxon>
        <taxon>Actinomycetes</taxon>
        <taxon>Streptosporangiales</taxon>
        <taxon>Treboniaceae</taxon>
        <taxon>Trebonia</taxon>
    </lineage>
</organism>
<dbReference type="CDD" id="cd00431">
    <property type="entry name" value="cysteine_hydrolases"/>
    <property type="match status" value="1"/>
</dbReference>
<dbReference type="EMBL" id="RPFW01000004">
    <property type="protein sequence ID" value="TVZ03065.1"/>
    <property type="molecule type" value="Genomic_DNA"/>
</dbReference>
<keyword evidence="1 3" id="KW-0378">Hydrolase</keyword>
<dbReference type="InterPro" id="IPR000868">
    <property type="entry name" value="Isochorismatase-like_dom"/>
</dbReference>
<gene>
    <name evidence="3" type="ORF">EAS64_21670</name>
</gene>
<dbReference type="PANTHER" id="PTHR43540">
    <property type="entry name" value="PEROXYUREIDOACRYLATE/UREIDOACRYLATE AMIDOHYDROLASE-RELATED"/>
    <property type="match status" value="1"/>
</dbReference>
<evidence type="ECO:0000313" key="4">
    <source>
        <dbReference type="Proteomes" id="UP000460272"/>
    </source>
</evidence>
<dbReference type="InterPro" id="IPR050272">
    <property type="entry name" value="Isochorismatase-like_hydrls"/>
</dbReference>
<dbReference type="Gene3D" id="3.40.50.850">
    <property type="entry name" value="Isochorismatase-like"/>
    <property type="match status" value="1"/>
</dbReference>
<evidence type="ECO:0000256" key="1">
    <source>
        <dbReference type="ARBA" id="ARBA00022801"/>
    </source>
</evidence>
<proteinExistence type="predicted"/>
<dbReference type="AlphaFoldDB" id="A0A6P2BXZ7"/>
<evidence type="ECO:0000259" key="2">
    <source>
        <dbReference type="Pfam" id="PF00857"/>
    </source>
</evidence>